<dbReference type="SUPFAM" id="SSF51735">
    <property type="entry name" value="NAD(P)-binding Rossmann-fold domains"/>
    <property type="match status" value="1"/>
</dbReference>
<comment type="similarity">
    <text evidence="1">Belongs to the short-chain dehydrogenases/reductases (SDR) family.</text>
</comment>
<dbReference type="Proteomes" id="UP000809337">
    <property type="component" value="Unassembled WGS sequence"/>
</dbReference>
<dbReference type="SMART" id="SM00822">
    <property type="entry name" value="PKS_KR"/>
    <property type="match status" value="1"/>
</dbReference>
<dbReference type="PRINTS" id="PR00081">
    <property type="entry name" value="GDHRDH"/>
</dbReference>
<dbReference type="Proteomes" id="UP000027746">
    <property type="component" value="Unassembled WGS sequence"/>
</dbReference>
<evidence type="ECO:0000256" key="1">
    <source>
        <dbReference type="ARBA" id="ARBA00006484"/>
    </source>
</evidence>
<dbReference type="GeneID" id="68872332"/>
<dbReference type="PANTHER" id="PTHR42760:SF40">
    <property type="entry name" value="3-OXOACYL-[ACYL-CARRIER-PROTEIN] REDUCTASE, CHLOROPLASTIC"/>
    <property type="match status" value="1"/>
</dbReference>
<reference evidence="4 6" key="1">
    <citation type="submission" date="2014-01" db="EMBL/GenBank/DDBJ databases">
        <title>Sulfitobacter sp. H3 (MCCC 1A00686) Genome Sequencing.</title>
        <authorList>
            <person name="Lai Q."/>
            <person name="Hong Z."/>
        </authorList>
    </citation>
    <scope>NUCLEOTIDE SEQUENCE [LARGE SCALE GENOMIC DNA]</scope>
    <source>
        <strain evidence="4 6">H3</strain>
    </source>
</reference>
<dbReference type="GO" id="GO:0030497">
    <property type="term" value="P:fatty acid elongation"/>
    <property type="evidence" value="ECO:0007669"/>
    <property type="project" value="TreeGrafter"/>
</dbReference>
<dbReference type="PANTHER" id="PTHR42760">
    <property type="entry name" value="SHORT-CHAIN DEHYDROGENASES/REDUCTASES FAMILY MEMBER"/>
    <property type="match status" value="1"/>
</dbReference>
<dbReference type="AlphaFoldDB" id="A0A073J9K8"/>
<evidence type="ECO:0000313" key="5">
    <source>
        <dbReference type="EMBL" id="MBM2355711.1"/>
    </source>
</evidence>
<dbReference type="Gene3D" id="3.40.50.720">
    <property type="entry name" value="NAD(P)-binding Rossmann-like Domain"/>
    <property type="match status" value="1"/>
</dbReference>
<proteinExistence type="inferred from homology"/>
<dbReference type="InterPro" id="IPR002347">
    <property type="entry name" value="SDR_fam"/>
</dbReference>
<dbReference type="InterPro" id="IPR020904">
    <property type="entry name" value="Sc_DH/Rdtase_CS"/>
</dbReference>
<dbReference type="Pfam" id="PF13561">
    <property type="entry name" value="adh_short_C2"/>
    <property type="match status" value="1"/>
</dbReference>
<dbReference type="NCBIfam" id="NF005559">
    <property type="entry name" value="PRK07231.1"/>
    <property type="match status" value="1"/>
</dbReference>
<keyword evidence="6" id="KW-1185">Reference proteome</keyword>
<keyword evidence="2" id="KW-0560">Oxidoreductase</keyword>
<dbReference type="PRINTS" id="PR00080">
    <property type="entry name" value="SDRFAMILY"/>
</dbReference>
<dbReference type="InterPro" id="IPR036291">
    <property type="entry name" value="NAD(P)-bd_dom_sf"/>
</dbReference>
<gene>
    <name evidence="5" type="ORF">JQX14_14265</name>
    <name evidence="4" type="ORF">SUH3_07035</name>
</gene>
<accession>A0A073J9K8</accession>
<name>A0A073J9K8_9RHOB</name>
<evidence type="ECO:0000313" key="4">
    <source>
        <dbReference type="EMBL" id="KEJ94412.1"/>
    </source>
</evidence>
<evidence type="ECO:0000256" key="2">
    <source>
        <dbReference type="ARBA" id="ARBA00023002"/>
    </source>
</evidence>
<evidence type="ECO:0000313" key="6">
    <source>
        <dbReference type="Proteomes" id="UP000027746"/>
    </source>
</evidence>
<dbReference type="OrthoDB" id="9803333at2"/>
<dbReference type="FunFam" id="3.40.50.720:FF:000173">
    <property type="entry name" value="3-oxoacyl-[acyl-carrier protein] reductase"/>
    <property type="match status" value="1"/>
</dbReference>
<dbReference type="InterPro" id="IPR057326">
    <property type="entry name" value="KR_dom"/>
</dbReference>
<sequence length="258" mass="27572">MINPMSLENQVVIVTGAGQGIGRGVAQLAAELGASVIVNDLNEDGVKETAEQIGGNARALVGNVADPDFPEKLVKFALDEFGDINGLVNNAGIVRAAMIHKMDRATWQQVIDVNLTGVFACLQAVGTYYRDQAQKDPDSAARRAIVNISSDAGRRGTIGQINYGAAKSGVLGLTMSAAREWGRYRINVNSVCFGMVETPMTETIRSDKFADKYMAQIPMGRMSTPEEVAQPVCFLLSNAASYITGQHLSVNGGYHIGF</sequence>
<dbReference type="EMBL" id="JAFBWN010000009">
    <property type="protein sequence ID" value="MBM2355711.1"/>
    <property type="molecule type" value="Genomic_DNA"/>
</dbReference>
<reference evidence="5" key="2">
    <citation type="submission" date="2021-01" db="EMBL/GenBank/DDBJ databases">
        <title>Diatom-associated Roseobacters Show Island Model of Population Structure.</title>
        <authorList>
            <person name="Qu L."/>
            <person name="Feng X."/>
            <person name="Chen Y."/>
            <person name="Li L."/>
            <person name="Wang X."/>
            <person name="Hu Z."/>
            <person name="Wang H."/>
            <person name="Luo H."/>
        </authorList>
    </citation>
    <scope>NUCLEOTIDE SEQUENCE</scope>
    <source>
        <strain evidence="5">SM26-45</strain>
    </source>
</reference>
<evidence type="ECO:0000259" key="3">
    <source>
        <dbReference type="SMART" id="SM00822"/>
    </source>
</evidence>
<feature type="domain" description="Ketoreductase" evidence="3">
    <location>
        <begin position="10"/>
        <end position="184"/>
    </location>
</feature>
<dbReference type="GO" id="GO:0016616">
    <property type="term" value="F:oxidoreductase activity, acting on the CH-OH group of donors, NAD or NADP as acceptor"/>
    <property type="evidence" value="ECO:0007669"/>
    <property type="project" value="TreeGrafter"/>
</dbReference>
<protein>
    <submittedName>
        <fullName evidence="4">3-oxoacyl-ACP reductase</fullName>
    </submittedName>
    <submittedName>
        <fullName evidence="5">SDR family oxidoreductase</fullName>
    </submittedName>
</protein>
<comment type="caution">
    <text evidence="4">The sequence shown here is derived from an EMBL/GenBank/DDBJ whole genome shotgun (WGS) entry which is preliminary data.</text>
</comment>
<organism evidence="4 6">
    <name type="scientific">Pseudosulfitobacter pseudonitzschiae</name>
    <dbReference type="NCBI Taxonomy" id="1402135"/>
    <lineage>
        <taxon>Bacteria</taxon>
        <taxon>Pseudomonadati</taxon>
        <taxon>Pseudomonadota</taxon>
        <taxon>Alphaproteobacteria</taxon>
        <taxon>Rhodobacterales</taxon>
        <taxon>Roseobacteraceae</taxon>
        <taxon>Pseudosulfitobacter</taxon>
    </lineage>
</organism>
<dbReference type="EMBL" id="JAMD01000014">
    <property type="protein sequence ID" value="KEJ94412.1"/>
    <property type="molecule type" value="Genomic_DNA"/>
</dbReference>
<dbReference type="PROSITE" id="PS00061">
    <property type="entry name" value="ADH_SHORT"/>
    <property type="match status" value="1"/>
</dbReference>
<dbReference type="RefSeq" id="WP_037929932.1">
    <property type="nucleotide sequence ID" value="NZ_CP054604.1"/>
</dbReference>